<dbReference type="PATRIC" id="fig|1127483.3.peg.830"/>
<evidence type="ECO:0000313" key="1">
    <source>
        <dbReference type="EMBL" id="EHP44134.1"/>
    </source>
</evidence>
<reference evidence="1 2" key="1">
    <citation type="journal article" date="2012" name="J. Bacteriol.">
        <title>De Novo Genome Project of Cupriavidus basilensis OR16.</title>
        <authorList>
            <person name="Cserhati M."/>
            <person name="Kriszt B."/>
            <person name="Szoboszlay S."/>
            <person name="Toth A."/>
            <person name="Szabo I."/>
            <person name="Tancsics A."/>
            <person name="Nagy I."/>
            <person name="Horvath B."/>
            <person name="Nagy I."/>
            <person name="Kukolya J."/>
        </authorList>
    </citation>
    <scope>NUCLEOTIDE SEQUENCE [LARGE SCALE GENOMIC DNA]</scope>
    <source>
        <strain evidence="1 2">OR16</strain>
    </source>
</reference>
<dbReference type="InterPro" id="IPR018691">
    <property type="entry name" value="DUF2188"/>
</dbReference>
<name>H1RZR8_9BURK</name>
<dbReference type="Proteomes" id="UP000005808">
    <property type="component" value="Unassembled WGS sequence"/>
</dbReference>
<dbReference type="AlphaFoldDB" id="H1RZR8"/>
<proteinExistence type="predicted"/>
<dbReference type="Pfam" id="PF09954">
    <property type="entry name" value="DUF2188"/>
    <property type="match status" value="1"/>
</dbReference>
<comment type="caution">
    <text evidence="1">The sequence shown here is derived from an EMBL/GenBank/DDBJ whole genome shotgun (WGS) entry which is preliminary data.</text>
</comment>
<accession>H1RZR8</accession>
<protein>
    <submittedName>
        <fullName evidence="1">Uncharacterized protein</fullName>
    </submittedName>
</protein>
<dbReference type="EMBL" id="AHJE01000012">
    <property type="protein sequence ID" value="EHP44134.1"/>
    <property type="molecule type" value="Genomic_DNA"/>
</dbReference>
<evidence type="ECO:0000313" key="2">
    <source>
        <dbReference type="Proteomes" id="UP000005808"/>
    </source>
</evidence>
<organism evidence="1 2">
    <name type="scientific">Cupriavidus basilensis OR16</name>
    <dbReference type="NCBI Taxonomy" id="1127483"/>
    <lineage>
        <taxon>Bacteria</taxon>
        <taxon>Pseudomonadati</taxon>
        <taxon>Pseudomonadota</taxon>
        <taxon>Betaproteobacteria</taxon>
        <taxon>Burkholderiales</taxon>
        <taxon>Burkholderiaceae</taxon>
        <taxon>Cupriavidus</taxon>
    </lineage>
</organism>
<gene>
    <name evidence="1" type="ORF">OR16_04107</name>
</gene>
<dbReference type="RefSeq" id="WP_006156630.1">
    <property type="nucleotide sequence ID" value="NZ_AHJE01000012.1"/>
</dbReference>
<dbReference type="OrthoDB" id="8858565at2"/>
<sequence>MDSTSQRKVHVIPHMTGLDVVYEGEKGEGAHFLSQEEAIHAATVIAQREKLELLLHG</sequence>